<keyword evidence="10" id="KW-0547">Nucleotide-binding</keyword>
<keyword evidence="4" id="KW-0813">Transport</keyword>
<dbReference type="GO" id="GO:0006887">
    <property type="term" value="P:exocytosis"/>
    <property type="evidence" value="ECO:0007669"/>
    <property type="project" value="UniProtKB-KW"/>
</dbReference>
<dbReference type="PROSITE" id="PS51419">
    <property type="entry name" value="RAB"/>
    <property type="match status" value="1"/>
</dbReference>
<evidence type="ECO:0000256" key="5">
    <source>
        <dbReference type="ARBA" id="ARBA00022483"/>
    </source>
</evidence>
<keyword evidence="7" id="KW-0970">Cilium biogenesis/degradation</keyword>
<evidence type="ECO:0000256" key="1">
    <source>
        <dbReference type="ARBA" id="ARBA00004120"/>
    </source>
</evidence>
<dbReference type="InterPro" id="IPR027417">
    <property type="entry name" value="P-loop_NTPase"/>
</dbReference>
<evidence type="ECO:0000256" key="10">
    <source>
        <dbReference type="ARBA" id="ARBA00023134"/>
    </source>
</evidence>
<organism evidence="14 15">
    <name type="scientific">Strigamia maritima</name>
    <name type="common">European centipede</name>
    <name type="synonym">Geophilus maritimus</name>
    <dbReference type="NCBI Taxonomy" id="126957"/>
    <lineage>
        <taxon>Eukaryota</taxon>
        <taxon>Metazoa</taxon>
        <taxon>Ecdysozoa</taxon>
        <taxon>Arthropoda</taxon>
        <taxon>Myriapoda</taxon>
        <taxon>Chilopoda</taxon>
        <taxon>Pleurostigmophora</taxon>
        <taxon>Geophilomorpha</taxon>
        <taxon>Linotaeniidae</taxon>
        <taxon>Strigamia</taxon>
    </lineage>
</organism>
<dbReference type="InterPro" id="IPR039677">
    <property type="entry name" value="RSG1"/>
</dbReference>
<keyword evidence="8" id="KW-0653">Protein transport</keyword>
<keyword evidence="11" id="KW-0206">Cytoskeleton</keyword>
<evidence type="ECO:0000256" key="4">
    <source>
        <dbReference type="ARBA" id="ARBA00022448"/>
    </source>
</evidence>
<dbReference type="HOGENOM" id="CLU_094613_0_0_1"/>
<dbReference type="GO" id="GO:0003924">
    <property type="term" value="F:GTPase activity"/>
    <property type="evidence" value="ECO:0007669"/>
    <property type="project" value="InterPro"/>
</dbReference>
<evidence type="ECO:0000256" key="2">
    <source>
        <dbReference type="ARBA" id="ARBA00006270"/>
    </source>
</evidence>
<dbReference type="GO" id="GO:0005525">
    <property type="term" value="F:GTP binding"/>
    <property type="evidence" value="ECO:0007669"/>
    <property type="project" value="UniProtKB-KW"/>
</dbReference>
<dbReference type="AlphaFoldDB" id="T1JBK2"/>
<dbReference type="SUPFAM" id="SSF52540">
    <property type="entry name" value="P-loop containing nucleoside triphosphate hydrolases"/>
    <property type="match status" value="1"/>
</dbReference>
<keyword evidence="5" id="KW-0268">Exocytosis</keyword>
<evidence type="ECO:0000313" key="14">
    <source>
        <dbReference type="EnsemblMetazoa" id="SMAR011151-PA"/>
    </source>
</evidence>
<keyword evidence="6" id="KW-0963">Cytoplasm</keyword>
<dbReference type="STRING" id="126957.T1JBK2"/>
<evidence type="ECO:0000256" key="8">
    <source>
        <dbReference type="ARBA" id="ARBA00022927"/>
    </source>
</evidence>
<keyword evidence="15" id="KW-1185">Reference proteome</keyword>
<evidence type="ECO:0000256" key="6">
    <source>
        <dbReference type="ARBA" id="ARBA00022490"/>
    </source>
</evidence>
<keyword evidence="12" id="KW-0966">Cell projection</keyword>
<dbReference type="GO" id="GO:0030030">
    <property type="term" value="P:cell projection organization"/>
    <property type="evidence" value="ECO:0007669"/>
    <property type="project" value="UniProtKB-KW"/>
</dbReference>
<dbReference type="eggNOG" id="KOG0395">
    <property type="taxonomic scope" value="Eukaryota"/>
</dbReference>
<protein>
    <recommendedName>
        <fullName evidence="3">Ciliogenesis and planar polarity effector 2</fullName>
    </recommendedName>
    <alternativeName>
        <fullName evidence="13">REM2- and Rab-like small GTPase 1</fullName>
    </alternativeName>
</protein>
<keyword evidence="10" id="KW-0342">GTP-binding</keyword>
<evidence type="ECO:0000256" key="11">
    <source>
        <dbReference type="ARBA" id="ARBA00023212"/>
    </source>
</evidence>
<sequence length="248" mass="28369">MKPVSLLQLDWHLTKEASEILQTLYQPNSFKLRQFGLLERPQLELDEVNYKLFVCGKGGIGKTTLIARLSGNEVSTSYCETPGIQISVVYWPVKLLNTSRIVMFRLEFWDAGEGALKKFDHILPACKEDLDALIFVFSFTDRSSFEEIPQQLSKIFQPTERPCPIIFGTRFDQHSMSEVTLRDVRDFEQRWKIPIIKLKNNVVDSQSSKSLQASELSEIGLALNIVCNHLWQRDQSLAGITVTQKTQT</sequence>
<dbReference type="OMA" id="PSMHHET"/>
<dbReference type="PhylomeDB" id="T1JBK2"/>
<reference evidence="15" key="1">
    <citation type="submission" date="2011-05" db="EMBL/GenBank/DDBJ databases">
        <authorList>
            <person name="Richards S.R."/>
            <person name="Qu J."/>
            <person name="Jiang H."/>
            <person name="Jhangiani S.N."/>
            <person name="Agravi P."/>
            <person name="Goodspeed R."/>
            <person name="Gross S."/>
            <person name="Mandapat C."/>
            <person name="Jackson L."/>
            <person name="Mathew T."/>
            <person name="Pu L."/>
            <person name="Thornton R."/>
            <person name="Saada N."/>
            <person name="Wilczek-Boney K.B."/>
            <person name="Lee S."/>
            <person name="Kovar C."/>
            <person name="Wu Y."/>
            <person name="Scherer S.E."/>
            <person name="Worley K.C."/>
            <person name="Muzny D.M."/>
            <person name="Gibbs R."/>
        </authorList>
    </citation>
    <scope>NUCLEOTIDE SEQUENCE</scope>
    <source>
        <strain evidence="15">Brora</strain>
    </source>
</reference>
<evidence type="ECO:0000256" key="12">
    <source>
        <dbReference type="ARBA" id="ARBA00023273"/>
    </source>
</evidence>
<dbReference type="EnsemblMetazoa" id="SMAR011151-RA">
    <property type="protein sequence ID" value="SMAR011151-PA"/>
    <property type="gene ID" value="SMAR011151"/>
</dbReference>
<dbReference type="Pfam" id="PF00071">
    <property type="entry name" value="Ras"/>
    <property type="match status" value="1"/>
</dbReference>
<evidence type="ECO:0000256" key="7">
    <source>
        <dbReference type="ARBA" id="ARBA00022794"/>
    </source>
</evidence>
<keyword evidence="9" id="KW-0969">Cilium</keyword>
<evidence type="ECO:0000256" key="9">
    <source>
        <dbReference type="ARBA" id="ARBA00023069"/>
    </source>
</evidence>
<accession>T1JBK2</accession>
<proteinExistence type="inferred from homology"/>
<dbReference type="GO" id="GO:0015031">
    <property type="term" value="P:protein transport"/>
    <property type="evidence" value="ECO:0007669"/>
    <property type="project" value="UniProtKB-KW"/>
</dbReference>
<dbReference type="EMBL" id="JH432011">
    <property type="status" value="NOT_ANNOTATED_CDS"/>
    <property type="molecule type" value="Genomic_DNA"/>
</dbReference>
<dbReference type="InterPro" id="IPR001806">
    <property type="entry name" value="Small_GTPase"/>
</dbReference>
<dbReference type="PANTHER" id="PTHR14983">
    <property type="entry name" value="CILIOGENESIS AND PLANAR POLARITY EFFECTOR 2"/>
    <property type="match status" value="1"/>
</dbReference>
<name>T1JBK2_STRMM</name>
<evidence type="ECO:0000313" key="15">
    <source>
        <dbReference type="Proteomes" id="UP000014500"/>
    </source>
</evidence>
<evidence type="ECO:0000256" key="3">
    <source>
        <dbReference type="ARBA" id="ARBA00021423"/>
    </source>
</evidence>
<reference evidence="14" key="2">
    <citation type="submission" date="2015-02" db="UniProtKB">
        <authorList>
            <consortium name="EnsemblMetazoa"/>
        </authorList>
    </citation>
    <scope>IDENTIFICATION</scope>
</reference>
<dbReference type="Gene3D" id="3.40.50.300">
    <property type="entry name" value="P-loop containing nucleotide triphosphate hydrolases"/>
    <property type="match status" value="1"/>
</dbReference>
<dbReference type="PANTHER" id="PTHR14983:SF1">
    <property type="entry name" value="CILIOGENESIS AND PLANAR POLARITY EFFECTOR 2"/>
    <property type="match status" value="1"/>
</dbReference>
<dbReference type="Proteomes" id="UP000014500">
    <property type="component" value="Unassembled WGS sequence"/>
</dbReference>
<comment type="similarity">
    <text evidence="2">Belongs to the small GTPase superfamily. Rab family.</text>
</comment>
<comment type="subcellular location">
    <subcellularLocation>
        <location evidence="1">Cytoplasm</location>
        <location evidence="1">Cytoskeleton</location>
        <location evidence="1">Cilium basal body</location>
    </subcellularLocation>
</comment>
<evidence type="ECO:0000256" key="13">
    <source>
        <dbReference type="ARBA" id="ARBA00030243"/>
    </source>
</evidence>